<gene>
    <name evidence="2" type="ORF">BDU57DRAFT_532026</name>
</gene>
<protein>
    <submittedName>
        <fullName evidence="2">Uncharacterized protein</fullName>
    </submittedName>
</protein>
<evidence type="ECO:0000313" key="3">
    <source>
        <dbReference type="Proteomes" id="UP000800096"/>
    </source>
</evidence>
<organism evidence="2 3">
    <name type="scientific">Ampelomyces quisqualis</name>
    <name type="common">Powdery mildew agent</name>
    <dbReference type="NCBI Taxonomy" id="50730"/>
    <lineage>
        <taxon>Eukaryota</taxon>
        <taxon>Fungi</taxon>
        <taxon>Dikarya</taxon>
        <taxon>Ascomycota</taxon>
        <taxon>Pezizomycotina</taxon>
        <taxon>Dothideomycetes</taxon>
        <taxon>Pleosporomycetidae</taxon>
        <taxon>Pleosporales</taxon>
        <taxon>Pleosporineae</taxon>
        <taxon>Phaeosphaeriaceae</taxon>
        <taxon>Ampelomyces</taxon>
    </lineage>
</organism>
<proteinExistence type="predicted"/>
<name>A0A6A5QFG6_AMPQU</name>
<dbReference type="Proteomes" id="UP000800096">
    <property type="component" value="Unassembled WGS sequence"/>
</dbReference>
<feature type="compositionally biased region" description="Acidic residues" evidence="1">
    <location>
        <begin position="264"/>
        <end position="274"/>
    </location>
</feature>
<feature type="compositionally biased region" description="Basic and acidic residues" evidence="1">
    <location>
        <begin position="243"/>
        <end position="263"/>
    </location>
</feature>
<dbReference type="AlphaFoldDB" id="A0A6A5QFG6"/>
<reference evidence="2" key="1">
    <citation type="journal article" date="2020" name="Stud. Mycol.">
        <title>101 Dothideomycetes genomes: a test case for predicting lifestyles and emergence of pathogens.</title>
        <authorList>
            <person name="Haridas S."/>
            <person name="Albert R."/>
            <person name="Binder M."/>
            <person name="Bloem J."/>
            <person name="Labutti K."/>
            <person name="Salamov A."/>
            <person name="Andreopoulos B."/>
            <person name="Baker S."/>
            <person name="Barry K."/>
            <person name="Bills G."/>
            <person name="Bluhm B."/>
            <person name="Cannon C."/>
            <person name="Castanera R."/>
            <person name="Culley D."/>
            <person name="Daum C."/>
            <person name="Ezra D."/>
            <person name="Gonzalez J."/>
            <person name="Henrissat B."/>
            <person name="Kuo A."/>
            <person name="Liang C."/>
            <person name="Lipzen A."/>
            <person name="Lutzoni F."/>
            <person name="Magnuson J."/>
            <person name="Mondo S."/>
            <person name="Nolan M."/>
            <person name="Ohm R."/>
            <person name="Pangilinan J."/>
            <person name="Park H.-J."/>
            <person name="Ramirez L."/>
            <person name="Alfaro M."/>
            <person name="Sun H."/>
            <person name="Tritt A."/>
            <person name="Yoshinaga Y."/>
            <person name="Zwiers L.-H."/>
            <person name="Turgeon B."/>
            <person name="Goodwin S."/>
            <person name="Spatafora J."/>
            <person name="Crous P."/>
            <person name="Grigoriev I."/>
        </authorList>
    </citation>
    <scope>NUCLEOTIDE SEQUENCE</scope>
    <source>
        <strain evidence="2">HMLAC05119</strain>
    </source>
</reference>
<feature type="region of interest" description="Disordered" evidence="1">
    <location>
        <begin position="151"/>
        <end position="210"/>
    </location>
</feature>
<feature type="region of interest" description="Disordered" evidence="1">
    <location>
        <begin position="240"/>
        <end position="274"/>
    </location>
</feature>
<evidence type="ECO:0000256" key="1">
    <source>
        <dbReference type="SAM" id="MobiDB-lite"/>
    </source>
</evidence>
<dbReference type="EMBL" id="ML979139">
    <property type="protein sequence ID" value="KAF1912877.1"/>
    <property type="molecule type" value="Genomic_DNA"/>
</dbReference>
<evidence type="ECO:0000313" key="2">
    <source>
        <dbReference type="EMBL" id="KAF1912877.1"/>
    </source>
</evidence>
<accession>A0A6A5QFG6</accession>
<sequence length="274" mass="31632">MSYFHRHHHRRFSPVIPSLSEMNSFAYEQPVQEQQNVVYDQPRPSYKYRTQRYPLASRYSDVNQSMENLDPQRPVYLCEPQWNLQTFQQSTIVNPNSHIQSPVPTHSHRYYCEDASPTSLVQPAIPTTVRIIRADGSVVYEIVEPHRNRDAEGCRAMEDPINERLQDEKDIERPPTRETPTEFFRRPHQSSDEEQSHDTAGAAGSIEGGSFGWSRDEILDELELLVSAMRQLLLDYRVLSKARGKEPSEQEDVLGKNDGTGKDEDLEDSTEERA</sequence>
<feature type="compositionally biased region" description="Basic and acidic residues" evidence="1">
    <location>
        <begin position="151"/>
        <end position="197"/>
    </location>
</feature>
<keyword evidence="3" id="KW-1185">Reference proteome</keyword>